<proteinExistence type="predicted"/>
<keyword evidence="2" id="KW-1185">Reference proteome</keyword>
<dbReference type="EMBL" id="JAKZFC010000001">
    <property type="protein sequence ID" value="MCH7321129.1"/>
    <property type="molecule type" value="Genomic_DNA"/>
</dbReference>
<protein>
    <recommendedName>
        <fullName evidence="3">Transcriptional regulator</fullName>
    </recommendedName>
</protein>
<gene>
    <name evidence="1" type="ORF">LZ480_04425</name>
</gene>
<evidence type="ECO:0000313" key="2">
    <source>
        <dbReference type="Proteomes" id="UP001316087"/>
    </source>
</evidence>
<dbReference type="Proteomes" id="UP001316087">
    <property type="component" value="Unassembled WGS sequence"/>
</dbReference>
<evidence type="ECO:0008006" key="3">
    <source>
        <dbReference type="Google" id="ProtNLM"/>
    </source>
</evidence>
<reference evidence="1 2" key="1">
    <citation type="submission" date="2022-03" db="EMBL/GenBank/DDBJ databases">
        <authorList>
            <person name="Jo J.-H."/>
            <person name="Im W.-T."/>
        </authorList>
    </citation>
    <scope>NUCLEOTIDE SEQUENCE [LARGE SCALE GENOMIC DNA]</scope>
    <source>
        <strain evidence="1 2">MA9</strain>
    </source>
</reference>
<comment type="caution">
    <text evidence="1">The sequence shown here is derived from an EMBL/GenBank/DDBJ whole genome shotgun (WGS) entry which is preliminary data.</text>
</comment>
<accession>A0ABS9UAD3</accession>
<evidence type="ECO:0000313" key="1">
    <source>
        <dbReference type="EMBL" id="MCH7321129.1"/>
    </source>
</evidence>
<sequence>MYNQITFEHSLFFINEQYVFDFQQLAEKMNPLLKIPIDDTSYYNMKDMWISAFNFWVLLHREEEDIIESFDKILYYSSNHIMFNALKNDYYINYFRSHPDTTLEHIYILSILLTKQINNWYVKILKIANQRPLIKRNQQCHYYLMHLQSKELLQPFMKDQAILVKILIQHLNSSNEFELLVKKCCDEASFFYQDFINNKSHQTL</sequence>
<name>A0ABS9UAD3_9BACL</name>
<dbReference type="RefSeq" id="WP_241368164.1">
    <property type="nucleotide sequence ID" value="NZ_JAKZFC010000001.1"/>
</dbReference>
<organism evidence="1 2">
    <name type="scientific">Solibacillus palustris</name>
    <dbReference type="NCBI Taxonomy" id="2908203"/>
    <lineage>
        <taxon>Bacteria</taxon>
        <taxon>Bacillati</taxon>
        <taxon>Bacillota</taxon>
        <taxon>Bacilli</taxon>
        <taxon>Bacillales</taxon>
        <taxon>Caryophanaceae</taxon>
        <taxon>Solibacillus</taxon>
    </lineage>
</organism>